<dbReference type="RefSeq" id="WP_015746088.1">
    <property type="nucleotide sequence ID" value="NC_013235.1"/>
</dbReference>
<evidence type="ECO:0000256" key="5">
    <source>
        <dbReference type="SAM" id="Phobius"/>
    </source>
</evidence>
<accession>C8X9A4</accession>
<dbReference type="Proteomes" id="UP000002218">
    <property type="component" value="Chromosome"/>
</dbReference>
<feature type="domain" description="ABC-2 type transporter transmembrane" evidence="6">
    <location>
        <begin position="454"/>
        <end position="699"/>
    </location>
</feature>
<keyword evidence="2 5" id="KW-0812">Transmembrane</keyword>
<protein>
    <submittedName>
        <fullName evidence="7">YhgE/Pip N-terminal domain protein</fullName>
    </submittedName>
</protein>
<dbReference type="InParanoid" id="C8X9A4"/>
<comment type="subcellular location">
    <subcellularLocation>
        <location evidence="1">Membrane</location>
        <topology evidence="1">Multi-pass membrane protein</topology>
    </subcellularLocation>
</comment>
<keyword evidence="3 5" id="KW-1133">Transmembrane helix</keyword>
<dbReference type="PANTHER" id="PTHR43077">
    <property type="entry name" value="TRANSPORT PERMEASE YVFS-RELATED"/>
    <property type="match status" value="1"/>
</dbReference>
<evidence type="ECO:0000256" key="3">
    <source>
        <dbReference type="ARBA" id="ARBA00022989"/>
    </source>
</evidence>
<feature type="transmembrane region" description="Helical" evidence="5">
    <location>
        <begin position="566"/>
        <end position="588"/>
    </location>
</feature>
<dbReference type="InterPro" id="IPR051328">
    <property type="entry name" value="T7SS_ABC-Transporter"/>
</dbReference>
<feature type="domain" description="ABC-2 type transporter transmembrane" evidence="6">
    <location>
        <begin position="24"/>
        <end position="160"/>
    </location>
</feature>
<dbReference type="NCBIfam" id="TIGR03061">
    <property type="entry name" value="pip_yhgE_Nterm"/>
    <property type="match status" value="1"/>
</dbReference>
<evidence type="ECO:0000259" key="6">
    <source>
        <dbReference type="Pfam" id="PF12698"/>
    </source>
</evidence>
<evidence type="ECO:0000256" key="1">
    <source>
        <dbReference type="ARBA" id="ARBA00004141"/>
    </source>
</evidence>
<organism evidence="7 8">
    <name type="scientific">Nakamurella multipartita (strain ATCC 700099 / DSM 44233 / CIP 104796 / JCM 9543 / NBRC 105858 / Y-104)</name>
    <name type="common">Microsphaera multipartita</name>
    <dbReference type="NCBI Taxonomy" id="479431"/>
    <lineage>
        <taxon>Bacteria</taxon>
        <taxon>Bacillati</taxon>
        <taxon>Actinomycetota</taxon>
        <taxon>Actinomycetes</taxon>
        <taxon>Nakamurellales</taxon>
        <taxon>Nakamurellaceae</taxon>
        <taxon>Nakamurella</taxon>
    </lineage>
</organism>
<dbReference type="GO" id="GO:0016020">
    <property type="term" value="C:membrane"/>
    <property type="evidence" value="ECO:0007669"/>
    <property type="project" value="UniProtKB-SubCell"/>
</dbReference>
<keyword evidence="8" id="KW-1185">Reference proteome</keyword>
<dbReference type="KEGG" id="nml:Namu_0758"/>
<reference evidence="8" key="1">
    <citation type="submission" date="2009-09" db="EMBL/GenBank/DDBJ databases">
        <title>The complete genome of Nakamurella multipartita DSM 44233.</title>
        <authorList>
            <consortium name="US DOE Joint Genome Institute (JGI-PGF)"/>
            <person name="Lucas S."/>
            <person name="Copeland A."/>
            <person name="Lapidus A."/>
            <person name="Glavina del Rio T."/>
            <person name="Dalin E."/>
            <person name="Tice H."/>
            <person name="Bruce D."/>
            <person name="Goodwin L."/>
            <person name="Pitluck S."/>
            <person name="Kyrpides N."/>
            <person name="Mavromatis K."/>
            <person name="Ivanova N."/>
            <person name="Ovchinnikova G."/>
            <person name="Sims D."/>
            <person name="Meincke L."/>
            <person name="Brettin T."/>
            <person name="Detter J.C."/>
            <person name="Han C."/>
            <person name="Larimer F."/>
            <person name="Land M."/>
            <person name="Hauser L."/>
            <person name="Markowitz V."/>
            <person name="Cheng J.-F."/>
            <person name="Hugenholtz P."/>
            <person name="Woyke T."/>
            <person name="Wu D."/>
            <person name="Klenk H.-P."/>
            <person name="Eisen J.A."/>
        </authorList>
    </citation>
    <scope>NUCLEOTIDE SEQUENCE [LARGE SCALE GENOMIC DNA]</scope>
    <source>
        <strain evidence="8">ATCC 700099 / DSM 44233 / CIP 104796 / JCM 9543 / NBRC 105858 / Y-104</strain>
    </source>
</reference>
<dbReference type="Pfam" id="PF12698">
    <property type="entry name" value="ABC2_membrane_3"/>
    <property type="match status" value="2"/>
</dbReference>
<gene>
    <name evidence="7" type="ordered locus">Namu_0758</name>
</gene>
<dbReference type="EMBL" id="CP001737">
    <property type="protein sequence ID" value="ACV77172.1"/>
    <property type="molecule type" value="Genomic_DNA"/>
</dbReference>
<dbReference type="eggNOG" id="COG1511">
    <property type="taxonomic scope" value="Bacteria"/>
</dbReference>
<dbReference type="InterPro" id="IPR013525">
    <property type="entry name" value="ABC2_TM"/>
</dbReference>
<sequence length="718" mass="72742" precursor="true">MIKTVKLAGYEFRRFKGPWPVIGLLFVLLIPTVYAGLYLWSNWDPYGRRDQVPVAVVNLDEPAQVENATISAGDRLVSELGSDPIFAWQFVGQDQAEQGLADGTYYMIVEIPPDFSANLVSGSGATPERANVNLRLNDANGYLTQLLVASAQPQLEAAIDRAALGAYLESVFANLDTIRDGVRAAAGSAGKLAADTGTALTSATDTANAVTAAKQSSTTVVGDLATAKSSSSALVTSSGDAKASSASAVTALGSATSAASTLSSSADSASSSASSLAGSVGPSISAIDAAAPALGQSAANVEAATQDTSSLAAQQTQDVASVNSVIATLKSQNPGVNWSSLDAAMADLGTNTGLLNQSAAQASAQAVSVNSSATTVTNAAYGLSGAGSELTNLATTTATVSTGLSGLLDSVSTAANAASGVDSAVNGIAASATDLDSSIGAAQLAAQSTDDSLTVAETSSSTLVSTMTGINGAASELATGLSDAADRIPTLAPGEQAQTEQVLSSPADMTVLVDNPAVVYGRGMAPTAFSFAIWVFALAVFLLLRPIAAGALLARASSLRIAVAGWLPPLAVGIVGSLLLFGIVWLGLHLDPVNAGAAVGVIALGVACFTALTHLLRTWLGKIGTAIALVLLMVQFTASGGLYPMPTTPTPFQVIEKAMPMTYLIDALRITFTGGLYQRLWIDLGVLAGITVVAVGLTVLVVHRRRTFRLTDLQPILS</sequence>
<keyword evidence="4 5" id="KW-0472">Membrane</keyword>
<feature type="transmembrane region" description="Helical" evidence="5">
    <location>
        <begin position="623"/>
        <end position="643"/>
    </location>
</feature>
<evidence type="ECO:0000256" key="4">
    <source>
        <dbReference type="ARBA" id="ARBA00023136"/>
    </source>
</evidence>
<evidence type="ECO:0000313" key="7">
    <source>
        <dbReference type="EMBL" id="ACV77172.1"/>
    </source>
</evidence>
<name>C8X9A4_NAKMY</name>
<evidence type="ECO:0000256" key="2">
    <source>
        <dbReference type="ARBA" id="ARBA00022692"/>
    </source>
</evidence>
<reference evidence="7 8" key="2">
    <citation type="journal article" date="2010" name="Stand. Genomic Sci.">
        <title>Complete genome sequence of Nakamurella multipartita type strain (Y-104).</title>
        <authorList>
            <person name="Tice H."/>
            <person name="Mayilraj S."/>
            <person name="Sims D."/>
            <person name="Lapidus A."/>
            <person name="Nolan M."/>
            <person name="Lucas S."/>
            <person name="Glavina Del Rio T."/>
            <person name="Copeland A."/>
            <person name="Cheng J.F."/>
            <person name="Meincke L."/>
            <person name="Bruce D."/>
            <person name="Goodwin L."/>
            <person name="Pitluck S."/>
            <person name="Ivanova N."/>
            <person name="Mavromatis K."/>
            <person name="Ovchinnikova G."/>
            <person name="Pati A."/>
            <person name="Chen A."/>
            <person name="Palaniappan K."/>
            <person name="Land M."/>
            <person name="Hauser L."/>
            <person name="Chang Y.J."/>
            <person name="Jeffries C.D."/>
            <person name="Detter J.C."/>
            <person name="Brettin T."/>
            <person name="Rohde M."/>
            <person name="Goker M."/>
            <person name="Bristow J."/>
            <person name="Eisen J.A."/>
            <person name="Markowitz V."/>
            <person name="Hugenholtz P."/>
            <person name="Kyrpides N.C."/>
            <person name="Klenk H.P."/>
            <person name="Chen F."/>
        </authorList>
    </citation>
    <scope>NUCLEOTIDE SEQUENCE [LARGE SCALE GENOMIC DNA]</scope>
    <source>
        <strain evidence="8">ATCC 700099 / DSM 44233 / CIP 104796 / JCM 9543 / NBRC 105858 / Y-104</strain>
    </source>
</reference>
<dbReference type="AlphaFoldDB" id="C8X9A4"/>
<dbReference type="GO" id="GO:0140359">
    <property type="term" value="F:ABC-type transporter activity"/>
    <property type="evidence" value="ECO:0007669"/>
    <property type="project" value="InterPro"/>
</dbReference>
<dbReference type="HOGENOM" id="CLU_004534_1_1_11"/>
<dbReference type="InterPro" id="IPR017500">
    <property type="entry name" value="Phage_infect_YhgE_N"/>
</dbReference>
<evidence type="ECO:0000313" key="8">
    <source>
        <dbReference type="Proteomes" id="UP000002218"/>
    </source>
</evidence>
<feature type="transmembrane region" description="Helical" evidence="5">
    <location>
        <begin position="21"/>
        <end position="40"/>
    </location>
</feature>
<feature type="transmembrane region" description="Helical" evidence="5">
    <location>
        <begin position="680"/>
        <end position="702"/>
    </location>
</feature>
<dbReference type="Gene3D" id="3.40.1710.10">
    <property type="entry name" value="abc type-2 transporter like domain"/>
    <property type="match status" value="1"/>
</dbReference>
<feature type="transmembrane region" description="Helical" evidence="5">
    <location>
        <begin position="531"/>
        <end position="554"/>
    </location>
</feature>
<dbReference type="STRING" id="479431.Namu_0758"/>
<dbReference type="InterPro" id="IPR017501">
    <property type="entry name" value="Phage_infect_YhgE_C"/>
</dbReference>
<proteinExistence type="predicted"/>
<dbReference type="NCBIfam" id="TIGR03062">
    <property type="entry name" value="pip_yhgE_Cterm"/>
    <property type="match status" value="1"/>
</dbReference>
<dbReference type="PANTHER" id="PTHR43077:SF5">
    <property type="entry name" value="PHAGE INFECTION PROTEIN"/>
    <property type="match status" value="1"/>
</dbReference>
<feature type="transmembrane region" description="Helical" evidence="5">
    <location>
        <begin position="594"/>
        <end position="616"/>
    </location>
</feature>